<accession>K2PPH6</accession>
<dbReference type="InterPro" id="IPR001387">
    <property type="entry name" value="Cro/C1-type_HTH"/>
</dbReference>
<feature type="domain" description="HTH cro/C1-type" evidence="1">
    <location>
        <begin position="10"/>
        <end position="63"/>
    </location>
</feature>
<dbReference type="SUPFAM" id="SSF47413">
    <property type="entry name" value="lambda repressor-like DNA-binding domains"/>
    <property type="match status" value="1"/>
</dbReference>
<dbReference type="GO" id="GO:0003677">
    <property type="term" value="F:DNA binding"/>
    <property type="evidence" value="ECO:0007669"/>
    <property type="project" value="InterPro"/>
</dbReference>
<dbReference type="eggNOG" id="COG1396">
    <property type="taxonomic scope" value="Bacteria"/>
</dbReference>
<dbReference type="PATRIC" id="fig|1231377.3.peg.449"/>
<dbReference type="AlphaFoldDB" id="K2PPH6"/>
<evidence type="ECO:0000313" key="3">
    <source>
        <dbReference type="Proteomes" id="UP000006787"/>
    </source>
</evidence>
<evidence type="ECO:0000259" key="1">
    <source>
        <dbReference type="PROSITE" id="PS50943"/>
    </source>
</evidence>
<organism evidence="2 3">
    <name type="scientific">Lactococcus garvieae DCC43</name>
    <dbReference type="NCBI Taxonomy" id="1231377"/>
    <lineage>
        <taxon>Bacteria</taxon>
        <taxon>Bacillati</taxon>
        <taxon>Bacillota</taxon>
        <taxon>Bacilli</taxon>
        <taxon>Lactobacillales</taxon>
        <taxon>Streptococcaceae</taxon>
        <taxon>Lactococcus</taxon>
    </lineage>
</organism>
<dbReference type="NCBIfam" id="TIGR01716">
    <property type="entry name" value="RGG_Cterm"/>
    <property type="match status" value="1"/>
</dbReference>
<dbReference type="PANTHER" id="PTHR37038">
    <property type="entry name" value="TRANSCRIPTIONAL REGULATOR-RELATED"/>
    <property type="match status" value="1"/>
</dbReference>
<dbReference type="PROSITE" id="PS50943">
    <property type="entry name" value="HTH_CROC1"/>
    <property type="match status" value="1"/>
</dbReference>
<dbReference type="InterPro" id="IPR010982">
    <property type="entry name" value="Lambda_DNA-bd_dom_sf"/>
</dbReference>
<sequence length="282" mass="32903">MAYKKFGYVFRQIREQKHLSLSDFSSIGISKATLSRFERAETMMSFEKVVQALQLMGISLEEYEYLLNDYAPNESEAFMGEIEHATNKNDKDELNKLYTIALEAGYPYIALAAKASATRLGSEDVDTITDYLYEVKAWSHIELYIFYFTMSDLSMRDILYILDLFLLEKNHKIFNSRKYRAILVQACCRAVAILANRGYKEYSEHILNRVDTLNLVNSMFLRNLLNLSRGFWIHRFKNKTEGDIMMHQALDIFHAISTVEIAGYYQRQYDTYAKSQNCETTK</sequence>
<dbReference type="InterPro" id="IPR053163">
    <property type="entry name" value="HTH-type_regulator_Rgg"/>
</dbReference>
<name>K2PPH6_9LACT</name>
<gene>
    <name evidence="2" type="ORF">C426_0447</name>
</gene>
<evidence type="ECO:0000313" key="2">
    <source>
        <dbReference type="EMBL" id="EKF52174.1"/>
    </source>
</evidence>
<proteinExistence type="predicted"/>
<dbReference type="SMART" id="SM00530">
    <property type="entry name" value="HTH_XRE"/>
    <property type="match status" value="1"/>
</dbReference>
<dbReference type="InterPro" id="IPR010057">
    <property type="entry name" value="Transcription_activator_Rgg_C"/>
</dbReference>
<dbReference type="EMBL" id="AMQS01000004">
    <property type="protein sequence ID" value="EKF52174.1"/>
    <property type="molecule type" value="Genomic_DNA"/>
</dbReference>
<dbReference type="Pfam" id="PF21259">
    <property type="entry name" value="Rgg_C"/>
    <property type="match status" value="1"/>
</dbReference>
<dbReference type="RefSeq" id="WP_003134678.1">
    <property type="nucleotide sequence ID" value="NZ_AMQS01000004.1"/>
</dbReference>
<dbReference type="Proteomes" id="UP000006787">
    <property type="component" value="Unassembled WGS sequence"/>
</dbReference>
<dbReference type="Pfam" id="PF01381">
    <property type="entry name" value="HTH_3"/>
    <property type="match status" value="1"/>
</dbReference>
<protein>
    <submittedName>
        <fullName evidence="2">Transcription regulator</fullName>
    </submittedName>
</protein>
<reference evidence="2 3" key="1">
    <citation type="journal article" date="2012" name="J. Bacteriol.">
        <title>Genome Sequence of the Bacteriocin-Producing Strain Lactococcus garvieae DCC43.</title>
        <authorList>
            <person name="Gabrielsen C."/>
            <person name="Brede D.A."/>
            <person name="Hernandez P.E."/>
            <person name="Nes I.F."/>
            <person name="Diep D.B."/>
        </authorList>
    </citation>
    <scope>NUCLEOTIDE SEQUENCE [LARGE SCALE GENOMIC DNA]</scope>
    <source>
        <strain evidence="2 3">DCC43</strain>
    </source>
</reference>
<dbReference type="CDD" id="cd00093">
    <property type="entry name" value="HTH_XRE"/>
    <property type="match status" value="1"/>
</dbReference>
<comment type="caution">
    <text evidence="2">The sequence shown here is derived from an EMBL/GenBank/DDBJ whole genome shotgun (WGS) entry which is preliminary data.</text>
</comment>
<dbReference type="Gene3D" id="1.10.260.40">
    <property type="entry name" value="lambda repressor-like DNA-binding domains"/>
    <property type="match status" value="1"/>
</dbReference>